<proteinExistence type="predicted"/>
<dbReference type="Pfam" id="PF00264">
    <property type="entry name" value="Tyrosinase"/>
    <property type="match status" value="1"/>
</dbReference>
<keyword evidence="6" id="KW-1185">Reference proteome</keyword>
<reference evidence="5" key="2">
    <citation type="submission" date="2023-06" db="EMBL/GenBank/DDBJ databases">
        <authorList>
            <consortium name="Lawrence Berkeley National Laboratory"/>
            <person name="Mondo S.J."/>
            <person name="Hensen N."/>
            <person name="Bonometti L."/>
            <person name="Westerberg I."/>
            <person name="Brannstrom I.O."/>
            <person name="Guillou S."/>
            <person name="Cros-Aarteil S."/>
            <person name="Calhoun S."/>
            <person name="Haridas S."/>
            <person name="Kuo A."/>
            <person name="Pangilinan J."/>
            <person name="Riley R."/>
            <person name="Labutti K."/>
            <person name="Andreopoulos B."/>
            <person name="Lipzen A."/>
            <person name="Chen C."/>
            <person name="Yanf M."/>
            <person name="Daum C."/>
            <person name="Ng V."/>
            <person name="Clum A."/>
            <person name="Steindorff A."/>
            <person name="Ohm R."/>
            <person name="Martin F."/>
            <person name="Silar P."/>
            <person name="Natvig D."/>
            <person name="Lalanne C."/>
            <person name="Gautier V."/>
            <person name="Ament-Velasquez S.L."/>
            <person name="Kruys A."/>
            <person name="Hutchinson M.I."/>
            <person name="Powell A.J."/>
            <person name="Barry K."/>
            <person name="Miller A.N."/>
            <person name="Grigoriev I.V."/>
            <person name="Debuchy R."/>
            <person name="Gladieux P."/>
            <person name="Thoren M.H."/>
            <person name="Johannesson H."/>
        </authorList>
    </citation>
    <scope>NUCLEOTIDE SEQUENCE</scope>
    <source>
        <strain evidence="5">PSN324</strain>
    </source>
</reference>
<evidence type="ECO:0000313" key="6">
    <source>
        <dbReference type="Proteomes" id="UP001321749"/>
    </source>
</evidence>
<keyword evidence="2" id="KW-0186">Copper</keyword>
<evidence type="ECO:0000256" key="1">
    <source>
        <dbReference type="ARBA" id="ARBA00022723"/>
    </source>
</evidence>
<dbReference type="InterPro" id="IPR008922">
    <property type="entry name" value="Di-copper_centre_dom_sf"/>
</dbReference>
<name>A0AAV9HL35_9PEZI</name>
<dbReference type="EMBL" id="MU864990">
    <property type="protein sequence ID" value="KAK4461501.1"/>
    <property type="molecule type" value="Genomic_DNA"/>
</dbReference>
<dbReference type="PROSITE" id="PS00498">
    <property type="entry name" value="TYROSINASE_2"/>
    <property type="match status" value="1"/>
</dbReference>
<organism evidence="5 6">
    <name type="scientific">Cladorrhinum samala</name>
    <dbReference type="NCBI Taxonomy" id="585594"/>
    <lineage>
        <taxon>Eukaryota</taxon>
        <taxon>Fungi</taxon>
        <taxon>Dikarya</taxon>
        <taxon>Ascomycota</taxon>
        <taxon>Pezizomycotina</taxon>
        <taxon>Sordariomycetes</taxon>
        <taxon>Sordariomycetidae</taxon>
        <taxon>Sordariales</taxon>
        <taxon>Podosporaceae</taxon>
        <taxon>Cladorrhinum</taxon>
    </lineage>
</organism>
<comment type="caution">
    <text evidence="5">The sequence shown here is derived from an EMBL/GenBank/DDBJ whole genome shotgun (WGS) entry which is preliminary data.</text>
</comment>
<protein>
    <submittedName>
        <fullName evidence="5">Tyrosinase</fullName>
    </submittedName>
</protein>
<dbReference type="AlphaFoldDB" id="A0AAV9HL35"/>
<gene>
    <name evidence="5" type="ORF">QBC42DRAFT_178411</name>
</gene>
<reference evidence="5" key="1">
    <citation type="journal article" date="2023" name="Mol. Phylogenet. Evol.">
        <title>Genome-scale phylogeny and comparative genomics of the fungal order Sordariales.</title>
        <authorList>
            <person name="Hensen N."/>
            <person name="Bonometti L."/>
            <person name="Westerberg I."/>
            <person name="Brannstrom I.O."/>
            <person name="Guillou S."/>
            <person name="Cros-Aarteil S."/>
            <person name="Calhoun S."/>
            <person name="Haridas S."/>
            <person name="Kuo A."/>
            <person name="Mondo S."/>
            <person name="Pangilinan J."/>
            <person name="Riley R."/>
            <person name="LaButti K."/>
            <person name="Andreopoulos B."/>
            <person name="Lipzen A."/>
            <person name="Chen C."/>
            <person name="Yan M."/>
            <person name="Daum C."/>
            <person name="Ng V."/>
            <person name="Clum A."/>
            <person name="Steindorff A."/>
            <person name="Ohm R.A."/>
            <person name="Martin F."/>
            <person name="Silar P."/>
            <person name="Natvig D.O."/>
            <person name="Lalanne C."/>
            <person name="Gautier V."/>
            <person name="Ament-Velasquez S.L."/>
            <person name="Kruys A."/>
            <person name="Hutchinson M.I."/>
            <person name="Powell A.J."/>
            <person name="Barry K."/>
            <person name="Miller A.N."/>
            <person name="Grigoriev I.V."/>
            <person name="Debuchy R."/>
            <person name="Gladieux P."/>
            <person name="Hiltunen Thoren M."/>
            <person name="Johannesson H."/>
        </authorList>
    </citation>
    <scope>NUCLEOTIDE SEQUENCE</scope>
    <source>
        <strain evidence="5">PSN324</strain>
    </source>
</reference>
<feature type="chain" id="PRO_5043631189" evidence="3">
    <location>
        <begin position="20"/>
        <end position="353"/>
    </location>
</feature>
<keyword evidence="3" id="KW-0732">Signal</keyword>
<dbReference type="Proteomes" id="UP001321749">
    <property type="component" value="Unassembled WGS sequence"/>
</dbReference>
<sequence>MQLSLTLSLVLLWINVVSAYSIPRAPAAKCRKKLRRKPWHTLSTKEKKDYIDAELCLINKPATLGLPDATNRFEELQQIHRIPAAISHNVGAFLPYHRLHMHAHELAMREECGYKGAQPYWDEPRDAGNFSKSIVLDPVTGFGGDGSGPERCITNGPFIEYKNGLGPGYSISTPKRCIHRIVNDTVSLSSGQAYVETCMKMKYYIDFWPCVEMAPHLGGHGGVGGKMLDAISSPGDPLFYLHHTWLDKLWWDWQTLDLPVRLQDISGRNVAPPLSQIVLPNVNPDGLPIVFPPLDTFPPFDTVDAPPGSPLPEGDPGNVTTLSHKLNMFGVIPNATIRDVMDIGGPLLCYEYV</sequence>
<dbReference type="PANTHER" id="PTHR11474:SF126">
    <property type="entry name" value="TYROSINASE-LIKE PROTEIN TYR-1-RELATED"/>
    <property type="match status" value="1"/>
</dbReference>
<dbReference type="PRINTS" id="PR00092">
    <property type="entry name" value="TYROSINASE"/>
</dbReference>
<keyword evidence="1" id="KW-0479">Metal-binding</keyword>
<dbReference type="GO" id="GO:0046872">
    <property type="term" value="F:metal ion binding"/>
    <property type="evidence" value="ECO:0007669"/>
    <property type="project" value="UniProtKB-KW"/>
</dbReference>
<feature type="signal peptide" evidence="3">
    <location>
        <begin position="1"/>
        <end position="19"/>
    </location>
</feature>
<evidence type="ECO:0000256" key="2">
    <source>
        <dbReference type="ARBA" id="ARBA00023008"/>
    </source>
</evidence>
<dbReference type="PANTHER" id="PTHR11474">
    <property type="entry name" value="TYROSINASE FAMILY MEMBER"/>
    <property type="match status" value="1"/>
</dbReference>
<dbReference type="GO" id="GO:0016491">
    <property type="term" value="F:oxidoreductase activity"/>
    <property type="evidence" value="ECO:0007669"/>
    <property type="project" value="InterPro"/>
</dbReference>
<evidence type="ECO:0000256" key="3">
    <source>
        <dbReference type="SAM" id="SignalP"/>
    </source>
</evidence>
<dbReference type="InterPro" id="IPR050316">
    <property type="entry name" value="Tyrosinase/Hemocyanin"/>
</dbReference>
<feature type="domain" description="Tyrosinase copper-binding" evidence="4">
    <location>
        <begin position="236"/>
        <end position="247"/>
    </location>
</feature>
<dbReference type="Gene3D" id="1.10.1280.10">
    <property type="entry name" value="Di-copper center containing domain from catechol oxidase"/>
    <property type="match status" value="1"/>
</dbReference>
<dbReference type="SUPFAM" id="SSF48056">
    <property type="entry name" value="Di-copper centre-containing domain"/>
    <property type="match status" value="1"/>
</dbReference>
<evidence type="ECO:0000313" key="5">
    <source>
        <dbReference type="EMBL" id="KAK4461501.1"/>
    </source>
</evidence>
<evidence type="ECO:0000259" key="4">
    <source>
        <dbReference type="PROSITE" id="PS00498"/>
    </source>
</evidence>
<accession>A0AAV9HL35</accession>
<dbReference type="InterPro" id="IPR002227">
    <property type="entry name" value="Tyrosinase_Cu-bd"/>
</dbReference>